<sequence>MKHRITLTLLSFLILVNSSNIFAGKGSEFGLFYDTPDGVKVIAGYNSDTHGKLYRMSRNLYVQTKNDAYLADMSVLIRHLQLSQTGREILRQIATYEPVNAPDDAVEPLVEHTVGVDQSKATVVTVIREPEGPGRLFETVPSIFEDQHKASLAWQRRFNGKGVSNTVYFSTTEMVNIPGTETPFNQTVALGHELIHARDFASGAVPQGSTPLSHRHPDTNQITEYVIQNYEYQTTGITHYNNAENGRDPVTEISSARQSMINLREEMYFHWKALGQEKAKAYLKNEKIVSEFHLADDLGKTKRNTYWPKEHYDYQPYALETRPSATPQHAPKWDTVEGKQAHIEVKQALQKSLSEGNKPAIVIVDATEQRLSQSLQNSPALTRRGLSNQSSILKYAAQNDIKVVNLYSAANETPLGSLKKRKKNLLYRAISGQRTGETQGYRDVQYNEGNQTALTSALEDNDEVLVMAYSDGKVTTNIIDNLSENMQKQVVVSRYANLDYQPSNLSAEESTAWKSLGRKDNVRMLGGGSRSRFNICSIQ</sequence>
<dbReference type="InterPro" id="IPR028208">
    <property type="entry name" value="Effector_pro_NleD-like"/>
</dbReference>
<evidence type="ECO:0000313" key="2">
    <source>
        <dbReference type="EMBL" id="PME59369.1"/>
    </source>
</evidence>
<keyword evidence="1" id="KW-0732">Signal</keyword>
<feature type="chain" id="PRO_5014847132" evidence="1">
    <location>
        <begin position="24"/>
        <end position="539"/>
    </location>
</feature>
<dbReference type="AlphaFoldDB" id="A0A2N7BMQ3"/>
<reference evidence="3" key="1">
    <citation type="submission" date="2016-07" db="EMBL/GenBank/DDBJ databases">
        <title>Nontailed viruses are major unrecognized killers of bacteria in the ocean.</title>
        <authorList>
            <person name="Kauffman K."/>
            <person name="Hussain F."/>
            <person name="Yang J."/>
            <person name="Arevalo P."/>
            <person name="Brown J."/>
            <person name="Cutler M."/>
            <person name="Kelly L."/>
            <person name="Polz M.F."/>
        </authorList>
    </citation>
    <scope>NUCLEOTIDE SEQUENCE [LARGE SCALE GENOMIC DNA]</scope>
    <source>
        <strain evidence="3">10N.286.55.C1</strain>
    </source>
</reference>
<dbReference type="RefSeq" id="WP_102266133.1">
    <property type="nucleotide sequence ID" value="NZ_MCSH01000015.1"/>
</dbReference>
<protein>
    <submittedName>
        <fullName evidence="2">Uncharacterized protein</fullName>
    </submittedName>
</protein>
<dbReference type="EMBL" id="MCSI01000150">
    <property type="protein sequence ID" value="PME59369.1"/>
    <property type="molecule type" value="Genomic_DNA"/>
</dbReference>
<gene>
    <name evidence="2" type="ORF">BCV30_14200</name>
</gene>
<feature type="signal peptide" evidence="1">
    <location>
        <begin position="1"/>
        <end position="23"/>
    </location>
</feature>
<proteinExistence type="predicted"/>
<evidence type="ECO:0000256" key="1">
    <source>
        <dbReference type="SAM" id="SignalP"/>
    </source>
</evidence>
<dbReference type="Pfam" id="PF14891">
    <property type="entry name" value="Peptidase_M91"/>
    <property type="match status" value="1"/>
</dbReference>
<accession>A0A2N7BMQ3</accession>
<comment type="caution">
    <text evidence="2">The sequence shown here is derived from an EMBL/GenBank/DDBJ whole genome shotgun (WGS) entry which is preliminary data.</text>
</comment>
<name>A0A2N7BMQ3_9VIBR</name>
<evidence type="ECO:0000313" key="3">
    <source>
        <dbReference type="Proteomes" id="UP000235778"/>
    </source>
</evidence>
<organism evidence="2 3">
    <name type="scientific">Vibrio lentus</name>
    <dbReference type="NCBI Taxonomy" id="136468"/>
    <lineage>
        <taxon>Bacteria</taxon>
        <taxon>Pseudomonadati</taxon>
        <taxon>Pseudomonadota</taxon>
        <taxon>Gammaproteobacteria</taxon>
        <taxon>Vibrionales</taxon>
        <taxon>Vibrionaceae</taxon>
        <taxon>Vibrio</taxon>
    </lineage>
</organism>
<dbReference type="Proteomes" id="UP000235778">
    <property type="component" value="Unassembled WGS sequence"/>
</dbReference>